<evidence type="ECO:0000256" key="19">
    <source>
        <dbReference type="ARBA" id="ARBA00075971"/>
    </source>
</evidence>
<name>A0A2K5ZRN3_MANLE</name>
<dbReference type="PRINTS" id="PR01465">
    <property type="entry name" value="ELKCHANNEL"/>
</dbReference>
<evidence type="ECO:0000256" key="7">
    <source>
        <dbReference type="ARBA" id="ARBA00022882"/>
    </source>
</evidence>
<evidence type="ECO:0000256" key="12">
    <source>
        <dbReference type="ARBA" id="ARBA00023180"/>
    </source>
</evidence>
<sequence>MRKSRGPDSCARRTPAPSAFRFPGCGWSPSRAPASAGRRAFTCACRPVPLPTAFSSGRASSTACAPHPTRPEPFSHSAGGEAAARRLSESPRTAEKDASPLRLRPSQREGAGRSPVVLRGTGGEARGDTLQRAQCPYSVSFTDLSSHVLIIEYSNFVLGNAQVAGLFPVVYCSDGFCDLTGFSRAEVMQRGCACSFLYGPDTSELVRQQIRKALDEHKEFKAELILYRKSGLPFWCLLDVIPIKNEKGEVALFLVSHKDISEIKNRGGPDRWKETGSGRRRYGRARSKGFNANRRRSRAVLYHLSGHLQKQPKGKHKLNKGVFGEKPNLPEYKVAAIRKSPFILLHCGALRATWDGFILLATLYVAVTVPYSVCVSTAREPSAARGPPSVCDLAVEVLFILDIVLNFRTTFVSKSGQVVFAPKSICLHYVTTWFLLDVIAALPFDLLHAFKVNVYFGAHLLKTVRLLRLLRLLPRLDRYSQYSAVVLTLLMAVFALLAHWVACVWFYIGQREIESSESELPEIGWLQELARRLETPYYLVGRRPAGGNSSGQSDNCSSSSEANGTGLELLGGPSLRSAYITSLYFALSSLTSVGFGNVSANTDTEKIFSICTMLIGALMHAVVFGNVTAIIQRMYARRFLYHSRTRDLRDYIRIHRIPKPLKQRMLEYFQATWAVNNGIDTTELLQSLPDELRADIAMHLHKEVLQLPLFEAASRGCLRALSLALRPAFCTPGEYLIHQGDALQALYFVCSGSMEVLKGGTVLAILGKGDLIGCELPRREQVVKANADVKGLTYCVLQCLQLAGLHDSLALYPEFAPRFSRGLRGELSYNLGAGGGSAEVDTSSLSGDNTLMSTLEEKETDGEQGPTVSPAPADEPSSPLLSPGCTSSSSAAKLLSPRRTAPRPRLGGRGRPGRAGALKAEAGPSAPPRALEGLRLPPMPWNVPPDLSPRVVDGIEDGCGSDQPKFSFRMGQSGPECSSSPSPGPESGLLTVPHGPSEARNTDTLDKLRQAVMELSEQVLQMREGLQSLRQAVQLVLAPHREGPCPRASGEGPCPASASGLLQPLCVDTGASSYCLQPPAGSVLSGTWPHPRPGPPPLMAPWPWGPPASQSSPWPRATAFWTSTSDSEPPASGDLCSEPSTPASPPPSEEGARTGPPEPVSQAEATSTGEPPPVSGGLALPWDPHSLEMVLIGCHGSGTVQWTQEEGTGV</sequence>
<protein>
    <recommendedName>
        <fullName evidence="18">Voltage-gated inwardly rectifying potassium channel KCNH3</fullName>
    </recommendedName>
    <alternativeName>
        <fullName evidence="20">Ether-a-go-go-like potassium channel 2</fullName>
    </alternativeName>
    <alternativeName>
        <fullName evidence="19">Potassium voltage-gated channel subfamily H member 3</fullName>
    </alternativeName>
    <alternativeName>
        <fullName evidence="21">Voltage-gated potassium channel subunit Kv12.2</fullName>
    </alternativeName>
</protein>
<keyword evidence="4" id="KW-0633">Potassium transport</keyword>
<dbReference type="InterPro" id="IPR018490">
    <property type="entry name" value="cNMP-bd_dom_sf"/>
</dbReference>
<reference evidence="28" key="2">
    <citation type="submission" date="2025-09" db="UniProtKB">
        <authorList>
            <consortium name="Ensembl"/>
        </authorList>
    </citation>
    <scope>IDENTIFICATION</scope>
</reference>
<reference evidence="28" key="1">
    <citation type="submission" date="2025-08" db="UniProtKB">
        <authorList>
            <consortium name="Ensembl"/>
        </authorList>
    </citation>
    <scope>IDENTIFICATION</scope>
</reference>
<feature type="compositionally biased region" description="Low complexity" evidence="23">
    <location>
        <begin position="971"/>
        <end position="988"/>
    </location>
</feature>
<dbReference type="FunFam" id="3.30.450.20:FF:000001">
    <property type="entry name" value="Potassium voltage-gated channel subfamily H member 7"/>
    <property type="match status" value="1"/>
</dbReference>
<dbReference type="SUPFAM" id="SSF55785">
    <property type="entry name" value="PYP-like sensor domain (PAS domain)"/>
    <property type="match status" value="1"/>
</dbReference>
<keyword evidence="7" id="KW-0851">Voltage-gated channel</keyword>
<dbReference type="InterPro" id="IPR001610">
    <property type="entry name" value="PAC"/>
</dbReference>
<dbReference type="PANTHER" id="PTHR10217:SF481">
    <property type="entry name" value="POTASSIUM VOLTAGE-GATED CHANNEL SUBFAMILY H MEMBER 3"/>
    <property type="match status" value="1"/>
</dbReference>
<dbReference type="PRINTS" id="PR01463">
    <property type="entry name" value="EAGCHANLFMLY"/>
</dbReference>
<dbReference type="InterPro" id="IPR000595">
    <property type="entry name" value="cNMP-bd_dom"/>
</dbReference>
<keyword evidence="29" id="KW-1185">Reference proteome</keyword>
<dbReference type="CDD" id="cd00130">
    <property type="entry name" value="PAS"/>
    <property type="match status" value="1"/>
</dbReference>
<evidence type="ECO:0000259" key="26">
    <source>
        <dbReference type="PROSITE" id="PS50112"/>
    </source>
</evidence>
<feature type="coiled-coil region" evidence="22">
    <location>
        <begin position="1005"/>
        <end position="1032"/>
    </location>
</feature>
<evidence type="ECO:0000259" key="25">
    <source>
        <dbReference type="PROSITE" id="PS50042"/>
    </source>
</evidence>
<feature type="region of interest" description="Disordered" evidence="23">
    <location>
        <begin position="856"/>
        <end position="937"/>
    </location>
</feature>
<dbReference type="InterPro" id="IPR000014">
    <property type="entry name" value="PAS"/>
</dbReference>
<evidence type="ECO:0000256" key="3">
    <source>
        <dbReference type="ARBA" id="ARBA00022475"/>
    </source>
</evidence>
<dbReference type="AlphaFoldDB" id="A0A2K5ZRN3"/>
<keyword evidence="3" id="KW-1003">Cell membrane</keyword>
<dbReference type="Pfam" id="PF00027">
    <property type="entry name" value="cNMP_binding"/>
    <property type="match status" value="1"/>
</dbReference>
<evidence type="ECO:0000256" key="1">
    <source>
        <dbReference type="ARBA" id="ARBA00004651"/>
    </source>
</evidence>
<feature type="region of interest" description="Disordered" evidence="23">
    <location>
        <begin position="55"/>
        <end position="127"/>
    </location>
</feature>
<evidence type="ECO:0000259" key="27">
    <source>
        <dbReference type="PROSITE" id="PS50113"/>
    </source>
</evidence>
<evidence type="ECO:0000256" key="23">
    <source>
        <dbReference type="SAM" id="MobiDB-lite"/>
    </source>
</evidence>
<evidence type="ECO:0000313" key="29">
    <source>
        <dbReference type="Proteomes" id="UP000233140"/>
    </source>
</evidence>
<gene>
    <name evidence="28" type="primary">KCNH3</name>
</gene>
<dbReference type="Gene3D" id="1.10.1200.260">
    <property type="match status" value="1"/>
</dbReference>
<dbReference type="GO" id="GO:0042391">
    <property type="term" value="P:regulation of membrane potential"/>
    <property type="evidence" value="ECO:0007669"/>
    <property type="project" value="TreeGrafter"/>
</dbReference>
<evidence type="ECO:0000256" key="18">
    <source>
        <dbReference type="ARBA" id="ARBA00072860"/>
    </source>
</evidence>
<dbReference type="NCBIfam" id="TIGR00229">
    <property type="entry name" value="sensory_box"/>
    <property type="match status" value="1"/>
</dbReference>
<feature type="compositionally biased region" description="Basic and acidic residues" evidence="23">
    <location>
        <begin position="83"/>
        <end position="99"/>
    </location>
</feature>
<dbReference type="PANTHER" id="PTHR10217">
    <property type="entry name" value="VOLTAGE AND LIGAND GATED POTASSIUM CHANNEL"/>
    <property type="match status" value="1"/>
</dbReference>
<dbReference type="InterPro" id="IPR014710">
    <property type="entry name" value="RmlC-like_jellyroll"/>
</dbReference>
<keyword evidence="12" id="KW-0325">Glycoprotein</keyword>
<evidence type="ECO:0000256" key="9">
    <source>
        <dbReference type="ARBA" id="ARBA00022989"/>
    </source>
</evidence>
<keyword evidence="10" id="KW-0406">Ion transport</keyword>
<dbReference type="SUPFAM" id="SSF81324">
    <property type="entry name" value="Voltage-gated potassium channels"/>
    <property type="match status" value="1"/>
</dbReference>
<dbReference type="InterPro" id="IPR035965">
    <property type="entry name" value="PAS-like_dom_sf"/>
</dbReference>
<dbReference type="Pfam" id="PF00520">
    <property type="entry name" value="Ion_trans"/>
    <property type="match status" value="1"/>
</dbReference>
<dbReference type="STRING" id="9568.ENSMLEP00000030433"/>
<feature type="domain" description="PAS" evidence="26">
    <location>
        <begin position="169"/>
        <end position="217"/>
    </location>
</feature>
<keyword evidence="9 24" id="KW-1133">Transmembrane helix</keyword>
<dbReference type="SMART" id="SM00100">
    <property type="entry name" value="cNMP"/>
    <property type="match status" value="1"/>
</dbReference>
<dbReference type="CDD" id="cd00038">
    <property type="entry name" value="CAP_ED"/>
    <property type="match status" value="1"/>
</dbReference>
<organism evidence="28 29">
    <name type="scientific">Mandrillus leucophaeus</name>
    <name type="common">Drill</name>
    <name type="synonym">Papio leucophaeus</name>
    <dbReference type="NCBI Taxonomy" id="9568"/>
    <lineage>
        <taxon>Eukaryota</taxon>
        <taxon>Metazoa</taxon>
        <taxon>Chordata</taxon>
        <taxon>Craniata</taxon>
        <taxon>Vertebrata</taxon>
        <taxon>Euteleostomi</taxon>
        <taxon>Mammalia</taxon>
        <taxon>Eutheria</taxon>
        <taxon>Euarchontoglires</taxon>
        <taxon>Primates</taxon>
        <taxon>Haplorrhini</taxon>
        <taxon>Catarrhini</taxon>
        <taxon>Cercopithecidae</taxon>
        <taxon>Cercopithecinae</taxon>
        <taxon>Mandrillus</taxon>
    </lineage>
</organism>
<comment type="subunit">
    <text evidence="17">The potassium channel is probably composed of a homo- or heterotetrameric complex of pore-forming alpha subunits that can associate with modulating beta subunits. Interacts with KCNE1 and KCNE3; these interactions regulate KCNH3 trafficking to the plasma membrane and its subsequent voltage-gated potassium channel activity.</text>
</comment>
<dbReference type="GO" id="GO:0005242">
    <property type="term" value="F:inward rectifier potassium channel activity"/>
    <property type="evidence" value="ECO:0007669"/>
    <property type="project" value="Ensembl"/>
</dbReference>
<evidence type="ECO:0000256" key="22">
    <source>
        <dbReference type="SAM" id="Coils"/>
    </source>
</evidence>
<comment type="subcellular location">
    <subcellularLocation>
        <location evidence="1">Cell membrane</location>
        <topology evidence="1">Multi-pass membrane protein</topology>
    </subcellularLocation>
</comment>
<evidence type="ECO:0000313" key="28">
    <source>
        <dbReference type="Ensembl" id="ENSMLEP00000030433.1"/>
    </source>
</evidence>
<dbReference type="GeneTree" id="ENSGT00940000161742"/>
<feature type="transmembrane region" description="Helical" evidence="24">
    <location>
        <begin position="482"/>
        <end position="508"/>
    </location>
</feature>
<dbReference type="SMART" id="SM00086">
    <property type="entry name" value="PAC"/>
    <property type="match status" value="1"/>
</dbReference>
<dbReference type="PROSITE" id="PS50113">
    <property type="entry name" value="PAC"/>
    <property type="match status" value="1"/>
</dbReference>
<dbReference type="Proteomes" id="UP000233140">
    <property type="component" value="Unassembled WGS sequence"/>
</dbReference>
<dbReference type="InterPro" id="IPR000700">
    <property type="entry name" value="PAS-assoc_C"/>
</dbReference>
<dbReference type="InterPro" id="IPR005821">
    <property type="entry name" value="Ion_trans_dom"/>
</dbReference>
<feature type="compositionally biased region" description="Basic residues" evidence="23">
    <location>
        <begin position="900"/>
        <end position="912"/>
    </location>
</feature>
<dbReference type="FunFam" id="1.10.1200.260:FF:000002">
    <property type="entry name" value="Potassium voltage-gated channel subfamily H member 8"/>
    <property type="match status" value="1"/>
</dbReference>
<evidence type="ECO:0000256" key="11">
    <source>
        <dbReference type="ARBA" id="ARBA00023136"/>
    </source>
</evidence>
<dbReference type="FunFam" id="2.60.120.10:FF:000061">
    <property type="entry name" value="Potassium voltage-gated channel subfamily H member 3"/>
    <property type="match status" value="1"/>
</dbReference>
<evidence type="ECO:0000256" key="2">
    <source>
        <dbReference type="ARBA" id="ARBA00022448"/>
    </source>
</evidence>
<feature type="domain" description="PAC" evidence="27">
    <location>
        <begin position="220"/>
        <end position="272"/>
    </location>
</feature>
<accession>A0A2K5ZRN3</accession>
<feature type="transmembrane region" description="Helical" evidence="24">
    <location>
        <begin position="577"/>
        <end position="595"/>
    </location>
</feature>
<dbReference type="InterPro" id="IPR050818">
    <property type="entry name" value="KCNH_animal-type"/>
</dbReference>
<evidence type="ECO:0000256" key="5">
    <source>
        <dbReference type="ARBA" id="ARBA00022692"/>
    </source>
</evidence>
<evidence type="ECO:0000256" key="16">
    <source>
        <dbReference type="ARBA" id="ARBA00060723"/>
    </source>
</evidence>
<feature type="domain" description="Cyclic nucleotide-binding" evidence="25">
    <location>
        <begin position="709"/>
        <end position="773"/>
    </location>
</feature>
<evidence type="ECO:0000256" key="15">
    <source>
        <dbReference type="ARBA" id="ARBA00053640"/>
    </source>
</evidence>
<dbReference type="PROSITE" id="PS50042">
    <property type="entry name" value="CNMP_BINDING_3"/>
    <property type="match status" value="1"/>
</dbReference>
<evidence type="ECO:0000256" key="14">
    <source>
        <dbReference type="ARBA" id="ARBA00034430"/>
    </source>
</evidence>
<dbReference type="GO" id="GO:0005886">
    <property type="term" value="C:plasma membrane"/>
    <property type="evidence" value="ECO:0007669"/>
    <property type="project" value="UniProtKB-SubCell"/>
</dbReference>
<comment type="catalytic activity">
    <reaction evidence="14">
        <text>K(+)(in) = K(+)(out)</text>
        <dbReference type="Rhea" id="RHEA:29463"/>
        <dbReference type="ChEBI" id="CHEBI:29103"/>
    </reaction>
</comment>
<dbReference type="Gene3D" id="1.10.287.70">
    <property type="match status" value="1"/>
</dbReference>
<evidence type="ECO:0000256" key="6">
    <source>
        <dbReference type="ARBA" id="ARBA00022826"/>
    </source>
</evidence>
<keyword evidence="22" id="KW-0175">Coiled coil</keyword>
<feature type="region of interest" description="Disordered" evidence="23">
    <location>
        <begin position="970"/>
        <end position="999"/>
    </location>
</feature>
<evidence type="ECO:0000256" key="20">
    <source>
        <dbReference type="ARBA" id="ARBA00076368"/>
    </source>
</evidence>
<evidence type="ECO:0000256" key="21">
    <source>
        <dbReference type="ARBA" id="ARBA00082966"/>
    </source>
</evidence>
<comment type="similarity">
    <text evidence="16">Belongs to the potassium channel family. H (Eag) (TC 1.A.1.20) subfamily. Kv12.2/KCNH3 sub-subfamily.</text>
</comment>
<dbReference type="InterPro" id="IPR003950">
    <property type="entry name" value="K_chnl_volt-dep_ELK"/>
</dbReference>
<feature type="region of interest" description="Disordered" evidence="23">
    <location>
        <begin position="1099"/>
        <end position="1182"/>
    </location>
</feature>
<keyword evidence="6" id="KW-0631">Potassium channel</keyword>
<keyword evidence="2" id="KW-0813">Transport</keyword>
<evidence type="ECO:0000256" key="17">
    <source>
        <dbReference type="ARBA" id="ARBA00065546"/>
    </source>
</evidence>
<keyword evidence="5 24" id="KW-0812">Transmembrane</keyword>
<dbReference type="Pfam" id="PF13426">
    <property type="entry name" value="PAS_9"/>
    <property type="match status" value="1"/>
</dbReference>
<dbReference type="Gene3D" id="2.60.120.10">
    <property type="entry name" value="Jelly Rolls"/>
    <property type="match status" value="1"/>
</dbReference>
<evidence type="ECO:0000256" key="13">
    <source>
        <dbReference type="ARBA" id="ARBA00023303"/>
    </source>
</evidence>
<dbReference type="InterPro" id="IPR003938">
    <property type="entry name" value="K_chnl_volt-dep_EAG/ELK/ERG"/>
</dbReference>
<keyword evidence="8" id="KW-0630">Potassium</keyword>
<evidence type="ECO:0000256" key="10">
    <source>
        <dbReference type="ARBA" id="ARBA00023065"/>
    </source>
</evidence>
<feature type="region of interest" description="Disordered" evidence="23">
    <location>
        <begin position="1"/>
        <end position="34"/>
    </location>
</feature>
<dbReference type="PROSITE" id="PS50112">
    <property type="entry name" value="PAS"/>
    <property type="match status" value="1"/>
</dbReference>
<feature type="transmembrane region" description="Helical" evidence="24">
    <location>
        <begin position="607"/>
        <end position="631"/>
    </location>
</feature>
<dbReference type="Gene3D" id="3.30.450.20">
    <property type="entry name" value="PAS domain"/>
    <property type="match status" value="1"/>
</dbReference>
<dbReference type="GO" id="GO:0034702">
    <property type="term" value="C:monoatomic ion channel complex"/>
    <property type="evidence" value="ECO:0007669"/>
    <property type="project" value="UniProtKB-KW"/>
</dbReference>
<evidence type="ECO:0000256" key="4">
    <source>
        <dbReference type="ARBA" id="ARBA00022538"/>
    </source>
</evidence>
<dbReference type="Ensembl" id="ENSMLET00000053997.1">
    <property type="protein sequence ID" value="ENSMLEP00000030433.1"/>
    <property type="gene ID" value="ENSMLEG00000039389.1"/>
</dbReference>
<keyword evidence="11 24" id="KW-0472">Membrane</keyword>
<dbReference type="SUPFAM" id="SSF51206">
    <property type="entry name" value="cAMP-binding domain-like"/>
    <property type="match status" value="1"/>
</dbReference>
<evidence type="ECO:0000256" key="24">
    <source>
        <dbReference type="SAM" id="Phobius"/>
    </source>
</evidence>
<evidence type="ECO:0000256" key="8">
    <source>
        <dbReference type="ARBA" id="ARBA00022958"/>
    </source>
</evidence>
<keyword evidence="13" id="KW-0407">Ion channel</keyword>
<proteinExistence type="inferred from homology"/>
<comment type="function">
    <text evidence="15">Pore-forming (alpha) subunit of a voltage-gated inwardly rectifying potassium channel. Charactherized by a fast rate of activation during depolarization followed by a rapid inactivation at much more depolarized value causing inward rectification due to a C-type inactivation mechanism. Exhibits a rapid recovery from inactivation.</text>
</comment>